<dbReference type="SFLD" id="SFLDF00314">
    <property type="entry name" value="L-lysine_2_3-aminomutase_(yjeK"/>
    <property type="match status" value="1"/>
</dbReference>
<gene>
    <name evidence="15" type="primary">epmB</name>
    <name evidence="15" type="ORF">TOI97_03790</name>
</gene>
<evidence type="ECO:0000256" key="12">
    <source>
        <dbReference type="ARBA" id="ARBA00023235"/>
    </source>
</evidence>
<dbReference type="PROSITE" id="PS51918">
    <property type="entry name" value="RADICAL_SAM"/>
    <property type="match status" value="1"/>
</dbReference>
<dbReference type="EMBL" id="JAXIVU010000003">
    <property type="protein sequence ID" value="MDY7218693.1"/>
    <property type="molecule type" value="Genomic_DNA"/>
</dbReference>
<sequence length="339" mass="38433">MPIVAQTENIFIKTDWRHVLAQSLRSSDELLAALELHPENFPDGLSAAKQFPVLVPRPFMQRMQKGNPRDPLLLQVLPQRVEEEMHPGYTVDPLGEQNTNVATGIIHKYHGRVLLLAASGCAVNCRYCFRRHFPYNENRLARAQWQSALTYIAQDASISEVILSGGDPLMLQDEHLAELIEQISGIEHVQRLRIHSRLPVVIAERLTDQLTEILTATRLRSSLVLHVNHPQELSPLHAERLLKLRQAGVTLLNQTVLLKGVNDTAEVLIELSEQLFNHYLLPYYLHVLDRVQGAQHFDVSSAQAYALYQQMLARLPGYLVPKLVREEAGQPHKTPLHAF</sequence>
<dbReference type="InterPro" id="IPR013785">
    <property type="entry name" value="Aldolase_TIM"/>
</dbReference>
<evidence type="ECO:0000256" key="3">
    <source>
        <dbReference type="ARBA" id="ARBA00001966"/>
    </source>
</evidence>
<name>A0ABU5GP24_9GAMM</name>
<evidence type="ECO:0000256" key="13">
    <source>
        <dbReference type="ARBA" id="ARBA00030756"/>
    </source>
</evidence>
<dbReference type="InterPro" id="IPR058240">
    <property type="entry name" value="rSAM_sf"/>
</dbReference>
<comment type="cofactor">
    <cofactor evidence="3">
        <name>[4Fe-4S] cluster</name>
        <dbReference type="ChEBI" id="CHEBI:49883"/>
    </cofactor>
</comment>
<dbReference type="CDD" id="cd01335">
    <property type="entry name" value="Radical_SAM"/>
    <property type="match status" value="1"/>
</dbReference>
<evidence type="ECO:0000256" key="9">
    <source>
        <dbReference type="ARBA" id="ARBA00022898"/>
    </source>
</evidence>
<evidence type="ECO:0000256" key="7">
    <source>
        <dbReference type="ARBA" id="ARBA00022691"/>
    </source>
</evidence>
<feature type="domain" description="Radical SAM core" evidence="14">
    <location>
        <begin position="107"/>
        <end position="319"/>
    </location>
</feature>
<dbReference type="SFLD" id="SFLDG01070">
    <property type="entry name" value="PLP-dependent"/>
    <property type="match status" value="1"/>
</dbReference>
<dbReference type="Proteomes" id="UP001294570">
    <property type="component" value="Unassembled WGS sequence"/>
</dbReference>
<organism evidence="15 16">
    <name type="scientific">Denitrificimonas halotolerans</name>
    <dbReference type="NCBI Taxonomy" id="3098930"/>
    <lineage>
        <taxon>Bacteria</taxon>
        <taxon>Pseudomonadati</taxon>
        <taxon>Pseudomonadota</taxon>
        <taxon>Gammaproteobacteria</taxon>
        <taxon>Pseudomonadales</taxon>
        <taxon>Pseudomonadaceae</taxon>
        <taxon>Denitrificimonas</taxon>
    </lineage>
</organism>
<evidence type="ECO:0000256" key="8">
    <source>
        <dbReference type="ARBA" id="ARBA00022723"/>
    </source>
</evidence>
<comment type="similarity">
    <text evidence="4">Belongs to the radical SAM superfamily. KamA family.</text>
</comment>
<comment type="caution">
    <text evidence="15">The sequence shown here is derived from an EMBL/GenBank/DDBJ whole genome shotgun (WGS) entry which is preliminary data.</text>
</comment>
<dbReference type="PANTHER" id="PTHR30538">
    <property type="entry name" value="LYSINE 2,3-AMINOMUTASE-RELATED"/>
    <property type="match status" value="1"/>
</dbReference>
<keyword evidence="12" id="KW-0413">Isomerase</keyword>
<protein>
    <recommendedName>
        <fullName evidence="5">L-lysine 2,3-aminomutase</fullName>
    </recommendedName>
    <alternativeName>
        <fullName evidence="13">EF-P post-translational modification enzyme B</fullName>
    </alternativeName>
</protein>
<keyword evidence="6" id="KW-0004">4Fe-4S</keyword>
<dbReference type="InterPro" id="IPR007197">
    <property type="entry name" value="rSAM"/>
</dbReference>
<reference evidence="15 16" key="1">
    <citation type="submission" date="2023-12" db="EMBL/GenBank/DDBJ databases">
        <title>Denitrificimonas halotolerans sp. nov.,a novel species isolated from landfill leachate.</title>
        <authorList>
            <person name="Wang S."/>
        </authorList>
    </citation>
    <scope>NUCLEOTIDE SEQUENCE [LARGE SCALE GENOMIC DNA]</scope>
    <source>
        <strain evidence="15 16">JX-1</strain>
    </source>
</reference>
<keyword evidence="7" id="KW-0949">S-adenosyl-L-methionine</keyword>
<dbReference type="NCBIfam" id="TIGR00238">
    <property type="entry name" value="KamA family radical SAM protein"/>
    <property type="match status" value="1"/>
</dbReference>
<evidence type="ECO:0000256" key="4">
    <source>
        <dbReference type="ARBA" id="ARBA00008703"/>
    </source>
</evidence>
<evidence type="ECO:0000256" key="5">
    <source>
        <dbReference type="ARBA" id="ARBA00022363"/>
    </source>
</evidence>
<dbReference type="InterPro" id="IPR003739">
    <property type="entry name" value="Lys_aminomutase/Glu_NH3_mut"/>
</dbReference>
<evidence type="ECO:0000256" key="10">
    <source>
        <dbReference type="ARBA" id="ARBA00023004"/>
    </source>
</evidence>
<evidence type="ECO:0000256" key="11">
    <source>
        <dbReference type="ARBA" id="ARBA00023014"/>
    </source>
</evidence>
<dbReference type="SUPFAM" id="SSF102114">
    <property type="entry name" value="Radical SAM enzymes"/>
    <property type="match status" value="1"/>
</dbReference>
<keyword evidence="11" id="KW-0411">Iron-sulfur</keyword>
<dbReference type="Gene3D" id="3.20.20.70">
    <property type="entry name" value="Aldolase class I"/>
    <property type="match status" value="1"/>
</dbReference>
<evidence type="ECO:0000256" key="1">
    <source>
        <dbReference type="ARBA" id="ARBA00001352"/>
    </source>
</evidence>
<keyword evidence="16" id="KW-1185">Reference proteome</keyword>
<evidence type="ECO:0000256" key="6">
    <source>
        <dbReference type="ARBA" id="ARBA00022485"/>
    </source>
</evidence>
<proteinExistence type="inferred from homology"/>
<evidence type="ECO:0000313" key="15">
    <source>
        <dbReference type="EMBL" id="MDY7218693.1"/>
    </source>
</evidence>
<dbReference type="SFLD" id="SFLDS00029">
    <property type="entry name" value="Radical_SAM"/>
    <property type="match status" value="1"/>
</dbReference>
<evidence type="ECO:0000259" key="14">
    <source>
        <dbReference type="PROSITE" id="PS51918"/>
    </source>
</evidence>
<evidence type="ECO:0000256" key="2">
    <source>
        <dbReference type="ARBA" id="ARBA00001933"/>
    </source>
</evidence>
<dbReference type="PIRSF" id="PIRSF004911">
    <property type="entry name" value="DUF160"/>
    <property type="match status" value="1"/>
</dbReference>
<dbReference type="PANTHER" id="PTHR30538:SF1">
    <property type="entry name" value="L-LYSINE 2,3-AMINOMUTASE"/>
    <property type="match status" value="1"/>
</dbReference>
<dbReference type="RefSeq" id="WP_321552790.1">
    <property type="nucleotide sequence ID" value="NZ_JAXIVU010000003.1"/>
</dbReference>
<dbReference type="Pfam" id="PF13353">
    <property type="entry name" value="Fer4_12"/>
    <property type="match status" value="1"/>
</dbReference>
<accession>A0ABU5GP24</accession>
<comment type="catalytic activity">
    <reaction evidence="1">
        <text>L-lysine = D-beta-lysine</text>
        <dbReference type="Rhea" id="RHEA:44148"/>
        <dbReference type="ChEBI" id="CHEBI:32551"/>
        <dbReference type="ChEBI" id="CHEBI:84138"/>
    </reaction>
</comment>
<keyword evidence="8" id="KW-0479">Metal-binding</keyword>
<dbReference type="InterPro" id="IPR022462">
    <property type="entry name" value="EpmB"/>
</dbReference>
<keyword evidence="10" id="KW-0408">Iron</keyword>
<comment type="cofactor">
    <cofactor evidence="2">
        <name>pyridoxal 5'-phosphate</name>
        <dbReference type="ChEBI" id="CHEBI:597326"/>
    </cofactor>
</comment>
<evidence type="ECO:0000313" key="16">
    <source>
        <dbReference type="Proteomes" id="UP001294570"/>
    </source>
</evidence>
<dbReference type="NCBIfam" id="TIGR03821">
    <property type="entry name" value="EFP_modif_epmB"/>
    <property type="match status" value="1"/>
</dbReference>
<keyword evidence="9" id="KW-0663">Pyridoxal phosphate</keyword>